<proteinExistence type="predicted"/>
<evidence type="ECO:0000313" key="1">
    <source>
        <dbReference type="EMBL" id="KFD62386.1"/>
    </source>
</evidence>
<dbReference type="EMBL" id="KL367596">
    <property type="protein sequence ID" value="KFD62386.1"/>
    <property type="molecule type" value="Genomic_DNA"/>
</dbReference>
<name>A0A085MYU0_9BILA</name>
<gene>
    <name evidence="1" type="ORF">M514_25394</name>
</gene>
<dbReference type="Proteomes" id="UP000030758">
    <property type="component" value="Unassembled WGS sequence"/>
</dbReference>
<protein>
    <submittedName>
        <fullName evidence="1">Uncharacterized protein</fullName>
    </submittedName>
</protein>
<sequence>MNSVYVPDHCGRQYLAMSWRSFSRGSPPDANLFLHMNSQRCSGSEVRWVPQLSLFPRLAWDHSDSMDCA</sequence>
<organism evidence="1">
    <name type="scientific">Trichuris suis</name>
    <name type="common">pig whipworm</name>
    <dbReference type="NCBI Taxonomy" id="68888"/>
    <lineage>
        <taxon>Eukaryota</taxon>
        <taxon>Metazoa</taxon>
        <taxon>Ecdysozoa</taxon>
        <taxon>Nematoda</taxon>
        <taxon>Enoplea</taxon>
        <taxon>Dorylaimia</taxon>
        <taxon>Trichinellida</taxon>
        <taxon>Trichuridae</taxon>
        <taxon>Trichuris</taxon>
    </lineage>
</organism>
<accession>A0A085MYU0</accession>
<dbReference type="AlphaFoldDB" id="A0A085MYU0"/>
<reference evidence="1" key="1">
    <citation type="journal article" date="2014" name="Nat. Genet.">
        <title>Genome and transcriptome of the porcine whipworm Trichuris suis.</title>
        <authorList>
            <person name="Jex A.R."/>
            <person name="Nejsum P."/>
            <person name="Schwarz E.M."/>
            <person name="Hu L."/>
            <person name="Young N.D."/>
            <person name="Hall R.S."/>
            <person name="Korhonen P.K."/>
            <person name="Liao S."/>
            <person name="Thamsborg S."/>
            <person name="Xia J."/>
            <person name="Xu P."/>
            <person name="Wang S."/>
            <person name="Scheerlinck J.P."/>
            <person name="Hofmann A."/>
            <person name="Sternberg P.W."/>
            <person name="Wang J."/>
            <person name="Gasser R.B."/>
        </authorList>
    </citation>
    <scope>NUCLEOTIDE SEQUENCE [LARGE SCALE GENOMIC DNA]</scope>
    <source>
        <strain evidence="1">DCEP-RM93F</strain>
    </source>
</reference>